<protein>
    <recommendedName>
        <fullName evidence="4">Velvet domain-containing protein</fullName>
    </recommendedName>
</protein>
<feature type="compositionally biased region" description="Low complexity" evidence="1">
    <location>
        <begin position="134"/>
        <end position="143"/>
    </location>
</feature>
<accession>A0ABQ8FHS3</accession>
<evidence type="ECO:0000256" key="1">
    <source>
        <dbReference type="SAM" id="MobiDB-lite"/>
    </source>
</evidence>
<feature type="region of interest" description="Disordered" evidence="1">
    <location>
        <begin position="122"/>
        <end position="154"/>
    </location>
</feature>
<dbReference type="Proteomes" id="UP001648503">
    <property type="component" value="Unassembled WGS sequence"/>
</dbReference>
<feature type="compositionally biased region" description="Polar residues" evidence="1">
    <location>
        <begin position="1"/>
        <end position="11"/>
    </location>
</feature>
<comment type="caution">
    <text evidence="2">The sequence shown here is derived from an EMBL/GenBank/DDBJ whole genome shotgun (WGS) entry which is preliminary data.</text>
</comment>
<feature type="compositionally biased region" description="Low complexity" evidence="1">
    <location>
        <begin position="14"/>
        <end position="29"/>
    </location>
</feature>
<feature type="compositionally biased region" description="Polar residues" evidence="1">
    <location>
        <begin position="38"/>
        <end position="73"/>
    </location>
</feature>
<reference evidence="2 3" key="1">
    <citation type="submission" date="2021-02" db="EMBL/GenBank/DDBJ databases">
        <title>Variation within the Batrachochytrium salamandrivorans European outbreak.</title>
        <authorList>
            <person name="Kelly M."/>
            <person name="Pasmans F."/>
            <person name="Shea T.P."/>
            <person name="Munoz J.F."/>
            <person name="Carranza S."/>
            <person name="Cuomo C.A."/>
            <person name="Martel A."/>
        </authorList>
    </citation>
    <scope>NUCLEOTIDE SEQUENCE [LARGE SCALE GENOMIC DNA]</scope>
    <source>
        <strain evidence="2 3">AMFP18/2</strain>
    </source>
</reference>
<sequence>MKSPGQPLQHSSEGDFSTTSFSSHSDGPSNVPGLDSPMRSTESLPDSCTLGNTGHQTSELQSNRLRSQSTSIFSAPSESGSTSSSNVSGLYFLGTEFQTPPCLHASHATIIHASFTLYPFSPHQQKAGNRQPPGGHSSLSLGSDTMKWPSKSEEVRCPPDSNLYCSLRDISREGYAMSFGSSNVFGGDRKSNSDQPPALKSYPYKLQHKDEKLHEFVGHPIVIPETSLNSSRIDPAQLANAAGQRSDYKGRS</sequence>
<feature type="region of interest" description="Disordered" evidence="1">
    <location>
        <begin position="227"/>
        <end position="252"/>
    </location>
</feature>
<gene>
    <name evidence="2" type="ORF">BASA50_003555</name>
</gene>
<proteinExistence type="predicted"/>
<dbReference type="EMBL" id="JAFCIX010000102">
    <property type="protein sequence ID" value="KAH6598516.1"/>
    <property type="molecule type" value="Genomic_DNA"/>
</dbReference>
<keyword evidence="3" id="KW-1185">Reference proteome</keyword>
<name>A0ABQ8FHS3_9FUNG</name>
<evidence type="ECO:0000313" key="3">
    <source>
        <dbReference type="Proteomes" id="UP001648503"/>
    </source>
</evidence>
<evidence type="ECO:0000313" key="2">
    <source>
        <dbReference type="EMBL" id="KAH6598516.1"/>
    </source>
</evidence>
<feature type="compositionally biased region" description="Low complexity" evidence="1">
    <location>
        <begin position="74"/>
        <end position="85"/>
    </location>
</feature>
<organism evidence="2 3">
    <name type="scientific">Batrachochytrium salamandrivorans</name>
    <dbReference type="NCBI Taxonomy" id="1357716"/>
    <lineage>
        <taxon>Eukaryota</taxon>
        <taxon>Fungi</taxon>
        <taxon>Fungi incertae sedis</taxon>
        <taxon>Chytridiomycota</taxon>
        <taxon>Chytridiomycota incertae sedis</taxon>
        <taxon>Chytridiomycetes</taxon>
        <taxon>Rhizophydiales</taxon>
        <taxon>Rhizophydiales incertae sedis</taxon>
        <taxon>Batrachochytrium</taxon>
    </lineage>
</organism>
<feature type="region of interest" description="Disordered" evidence="1">
    <location>
        <begin position="1"/>
        <end position="85"/>
    </location>
</feature>
<evidence type="ECO:0008006" key="4">
    <source>
        <dbReference type="Google" id="ProtNLM"/>
    </source>
</evidence>